<dbReference type="RefSeq" id="WP_143017216.1">
    <property type="nucleotide sequence ID" value="NZ_FNFO01000003.1"/>
</dbReference>
<protein>
    <submittedName>
        <fullName evidence="3">Por secretion system C-terminal sorting domain-containing protein</fullName>
    </submittedName>
</protein>
<dbReference type="CDD" id="cd00146">
    <property type="entry name" value="PKD"/>
    <property type="match status" value="1"/>
</dbReference>
<dbReference type="InterPro" id="IPR035986">
    <property type="entry name" value="PKD_dom_sf"/>
</dbReference>
<dbReference type="Pfam" id="PF18962">
    <property type="entry name" value="Por_Secre_tail"/>
    <property type="match status" value="1"/>
</dbReference>
<dbReference type="Gene3D" id="2.60.40.10">
    <property type="entry name" value="Immunoglobulins"/>
    <property type="match status" value="1"/>
</dbReference>
<dbReference type="AlphaFoldDB" id="A0A1G9EKF8"/>
<dbReference type="STRING" id="1075417.SAMN05421823_103504"/>
<evidence type="ECO:0000259" key="2">
    <source>
        <dbReference type="Pfam" id="PF18962"/>
    </source>
</evidence>
<organism evidence="3 4">
    <name type="scientific">Catalinimonas alkaloidigena</name>
    <dbReference type="NCBI Taxonomy" id="1075417"/>
    <lineage>
        <taxon>Bacteria</taxon>
        <taxon>Pseudomonadati</taxon>
        <taxon>Bacteroidota</taxon>
        <taxon>Cytophagia</taxon>
        <taxon>Cytophagales</taxon>
        <taxon>Catalimonadaceae</taxon>
        <taxon>Catalinimonas</taxon>
    </lineage>
</organism>
<keyword evidence="1" id="KW-0732">Signal</keyword>
<dbReference type="Gene3D" id="2.60.120.260">
    <property type="entry name" value="Galactose-binding domain-like"/>
    <property type="match status" value="3"/>
</dbReference>
<feature type="chain" id="PRO_5011758842" evidence="1">
    <location>
        <begin position="35"/>
        <end position="690"/>
    </location>
</feature>
<feature type="signal peptide" evidence="1">
    <location>
        <begin position="1"/>
        <end position="34"/>
    </location>
</feature>
<dbReference type="OrthoDB" id="7061696at2"/>
<feature type="domain" description="Secretion system C-terminal sorting" evidence="2">
    <location>
        <begin position="610"/>
        <end position="678"/>
    </location>
</feature>
<dbReference type="NCBIfam" id="TIGR04183">
    <property type="entry name" value="Por_Secre_tail"/>
    <property type="match status" value="1"/>
</dbReference>
<name>A0A1G9EKF8_9BACT</name>
<evidence type="ECO:0000313" key="4">
    <source>
        <dbReference type="Proteomes" id="UP000198510"/>
    </source>
</evidence>
<evidence type="ECO:0000256" key="1">
    <source>
        <dbReference type="SAM" id="SignalP"/>
    </source>
</evidence>
<keyword evidence="4" id="KW-1185">Reference proteome</keyword>
<dbReference type="Proteomes" id="UP000198510">
    <property type="component" value="Unassembled WGS sequence"/>
</dbReference>
<sequence length="690" mass="75101">MLKSLRSTLSKVALWRTLGASVCIAFGFAQSAIAQTTISLEAECTQVGEAWQYVTDANASGQKSLIVIGKYGYLPSSKVTDRIRFTFSLSQAENIYAFARILAIDTTRNSFYVRVDNGAWRLWSTPVASGYAWAPMLDSAFSLSAGPHTIDFTFREGDTRLDKLIISSSATAPADMGAPAVSCTSPSAAAVAKIQAVTQVVDADGNGMEAVMLDASTSIPAAGSSIIDYLWDIEGQPRATGVSPTVNLPLGTHPITLTVINANGATAARKTYVTVSAAQDANIWLEAEHAQVGGRWLITEDILASGARYAGAQVSALQAADDTISSFVRFETTIETPGAYLLYARVRATTAASNSFWVRLNGGDWKLFDVNQSPNFQWSKGKLADGTFSFTEGLNTIDFACRESGTQLDKIMIATDVATLDPAASVLGPLASNIDDTTTFTTYWLEAECAQVGSKWKQNNTEADPSGGVSLIAQNVFEPNPDSLTNIDIVRFNFHISTTGAYYIYARALAPATNKNACWVRINGGAWFLWNGLKTASTFQWNWMRDRSFILTSGYNSIEIAYRDPGFYLDRLYVNNENVAPSGKGPQEGGCGVVSAVYDSNLVRSNPFILYPNPSSGQFALRFDPTTRSPRYTYVKAYTVRGQQIGEWKFDNLKSPEVMFDLSNRSAGVYFLRVEVDTPDQVYFLKVTKQ</sequence>
<accession>A0A1G9EKF8</accession>
<dbReference type="EMBL" id="FNFO01000003">
    <property type="protein sequence ID" value="SDK76616.1"/>
    <property type="molecule type" value="Genomic_DNA"/>
</dbReference>
<dbReference type="InterPro" id="IPR026444">
    <property type="entry name" value="Secre_tail"/>
</dbReference>
<reference evidence="3 4" key="1">
    <citation type="submission" date="2016-10" db="EMBL/GenBank/DDBJ databases">
        <authorList>
            <person name="de Groot N.N."/>
        </authorList>
    </citation>
    <scope>NUCLEOTIDE SEQUENCE [LARGE SCALE GENOMIC DNA]</scope>
    <source>
        <strain evidence="3 4">DSM 25186</strain>
    </source>
</reference>
<dbReference type="InterPro" id="IPR013783">
    <property type="entry name" value="Ig-like_fold"/>
</dbReference>
<evidence type="ECO:0000313" key="3">
    <source>
        <dbReference type="EMBL" id="SDK76616.1"/>
    </source>
</evidence>
<proteinExistence type="predicted"/>
<gene>
    <name evidence="3" type="ORF">SAMN05421823_103504</name>
</gene>
<dbReference type="SUPFAM" id="SSF49299">
    <property type="entry name" value="PKD domain"/>
    <property type="match status" value="1"/>
</dbReference>